<dbReference type="GeneID" id="65344152"/>
<dbReference type="AlphaFoldDB" id="A0A1H2LBP2"/>
<evidence type="ECO:0000259" key="1">
    <source>
        <dbReference type="Pfam" id="PF22649"/>
    </source>
</evidence>
<dbReference type="InterPro" id="IPR054574">
    <property type="entry name" value="Cgl0159_dom"/>
</dbReference>
<proteinExistence type="predicted"/>
<feature type="domain" description="Cgl0159-like" evidence="1">
    <location>
        <begin position="36"/>
        <end position="285"/>
    </location>
</feature>
<evidence type="ECO:0000313" key="3">
    <source>
        <dbReference type="Proteomes" id="UP000214355"/>
    </source>
</evidence>
<dbReference type="Pfam" id="PF22649">
    <property type="entry name" value="Cgl0159"/>
    <property type="match status" value="1"/>
</dbReference>
<dbReference type="OrthoDB" id="3726202at2"/>
<dbReference type="SUPFAM" id="SSF51569">
    <property type="entry name" value="Aldolase"/>
    <property type="match status" value="1"/>
</dbReference>
<reference evidence="3" key="1">
    <citation type="submission" date="2016-10" db="EMBL/GenBank/DDBJ databases">
        <authorList>
            <person name="Varghese N."/>
            <person name="Submissions S."/>
        </authorList>
    </citation>
    <scope>NUCLEOTIDE SEQUENCE [LARGE SCALE GENOMIC DNA]</scope>
    <source>
        <strain evidence="3">DSM 10002</strain>
    </source>
</reference>
<dbReference type="EMBL" id="LT629804">
    <property type="protein sequence ID" value="SDU78262.1"/>
    <property type="molecule type" value="Genomic_DNA"/>
</dbReference>
<name>A0A1H2LBP2_9ACTO</name>
<keyword evidence="3" id="KW-1185">Reference proteome</keyword>
<organism evidence="2 3">
    <name type="scientific">Arcanobacterium phocae</name>
    <dbReference type="NCBI Taxonomy" id="131112"/>
    <lineage>
        <taxon>Bacteria</taxon>
        <taxon>Bacillati</taxon>
        <taxon>Actinomycetota</taxon>
        <taxon>Actinomycetes</taxon>
        <taxon>Actinomycetales</taxon>
        <taxon>Actinomycetaceae</taxon>
        <taxon>Arcanobacterium</taxon>
    </lineage>
</organism>
<accession>A0A1H2LBP2</accession>
<gene>
    <name evidence="2" type="ORF">SAMN04489737_0397</name>
</gene>
<protein>
    <recommendedName>
        <fullName evidence="1">Cgl0159-like domain-containing protein</fullName>
    </recommendedName>
</protein>
<sequence length="288" mass="30994">MVAIQDILDIRLHHPEEIKKRLSSRAPGQLPQNGRKMMIIACDHPARGALGAGQDPMSMANRTELLERCMIALSRPGVDGFLGTADLVEDLTLLGALENKLVFGSMNRTGLQGASFEIDDRFGCYTPEAIVEDNLDGGKTLTRICFADPSTPRTLAATAQAVNQLSVNKKIAMIEPFVSSWKDGQLVNDLSPEAVIKSITIASALGSTSAYTWLKLPCVPQMERVMESTTLPSLILGGEVSKDPENTLNSWGKAVKLPNVCGLVIGRSLLFPSHGDVQTAVDNAVELL</sequence>
<evidence type="ECO:0000313" key="2">
    <source>
        <dbReference type="EMBL" id="SDU78262.1"/>
    </source>
</evidence>
<dbReference type="STRING" id="131112.SAMN04489737_0397"/>
<dbReference type="RefSeq" id="WP_091279270.1">
    <property type="nucleotide sequence ID" value="NZ_JABAPL010000004.1"/>
</dbReference>
<dbReference type="InterPro" id="IPR013785">
    <property type="entry name" value="Aldolase_TIM"/>
</dbReference>
<dbReference type="Proteomes" id="UP000214355">
    <property type="component" value="Chromosome I"/>
</dbReference>
<dbReference type="Gene3D" id="3.20.20.70">
    <property type="entry name" value="Aldolase class I"/>
    <property type="match status" value="1"/>
</dbReference>